<name>A0ABX8UNF9_9BURK</name>
<accession>A0ABX8UNF9</accession>
<dbReference type="Proteomes" id="UP000826462">
    <property type="component" value="Chromosome 1"/>
</dbReference>
<dbReference type="EMBL" id="CP080095">
    <property type="protein sequence ID" value="QYD70521.1"/>
    <property type="molecule type" value="Genomic_DNA"/>
</dbReference>
<organism evidence="1 2">
    <name type="scientific">Paraburkholderia edwinii</name>
    <dbReference type="NCBI Taxonomy" id="2861782"/>
    <lineage>
        <taxon>Bacteria</taxon>
        <taxon>Pseudomonadati</taxon>
        <taxon>Pseudomonadota</taxon>
        <taxon>Betaproteobacteria</taxon>
        <taxon>Burkholderiales</taxon>
        <taxon>Burkholderiaceae</taxon>
        <taxon>Paraburkholderia</taxon>
    </lineage>
</organism>
<gene>
    <name evidence="1" type="ORF">KZJ38_09660</name>
</gene>
<dbReference type="RefSeq" id="WP_219799833.1">
    <property type="nucleotide sequence ID" value="NZ_CP080095.1"/>
</dbReference>
<evidence type="ECO:0000313" key="2">
    <source>
        <dbReference type="Proteomes" id="UP000826462"/>
    </source>
</evidence>
<reference evidence="1 2" key="1">
    <citation type="submission" date="2021-07" db="EMBL/GenBank/DDBJ databases">
        <title>Paraburkholderia edwinii protects Aspergillus sp. from phenazines by acting as a toxin sponge.</title>
        <authorList>
            <person name="Dahlstrom K.M."/>
            <person name="Newman D.K."/>
        </authorList>
    </citation>
    <scope>NUCLEOTIDE SEQUENCE [LARGE SCALE GENOMIC DNA]</scope>
    <source>
        <strain evidence="1 2">Pe01</strain>
    </source>
</reference>
<protein>
    <submittedName>
        <fullName evidence="1">Uncharacterized protein</fullName>
    </submittedName>
</protein>
<sequence>MDVVNGACIFPMCILSMSVFSGWLLGALLLANRLLLSVAGVAALFGVLEDF</sequence>
<proteinExistence type="predicted"/>
<keyword evidence="2" id="KW-1185">Reference proteome</keyword>
<evidence type="ECO:0000313" key="1">
    <source>
        <dbReference type="EMBL" id="QYD70521.1"/>
    </source>
</evidence>